<keyword evidence="4 13" id="KW-0237">DNA synthesis</keyword>
<evidence type="ECO:0000256" key="6">
    <source>
        <dbReference type="ARBA" id="ARBA00022840"/>
    </source>
</evidence>
<feature type="region of interest" description="Disordered" evidence="14">
    <location>
        <begin position="1"/>
        <end position="28"/>
    </location>
</feature>
<dbReference type="Gene3D" id="3.20.70.20">
    <property type="match status" value="1"/>
</dbReference>
<dbReference type="SUPFAM" id="SSF48168">
    <property type="entry name" value="R1 subunit of ribonucleotide reductase, N-terminal domain"/>
    <property type="match status" value="1"/>
</dbReference>
<dbReference type="InterPro" id="IPR000788">
    <property type="entry name" value="RNR_lg_C"/>
</dbReference>
<comment type="caution">
    <text evidence="18">The sequence shown here is derived from an EMBL/GenBank/DDBJ whole genome shotgun (WGS) entry which is preliminary data.</text>
</comment>
<keyword evidence="3 13" id="KW-0846">Cobalamin</keyword>
<feature type="compositionally biased region" description="Polar residues" evidence="14">
    <location>
        <begin position="1"/>
        <end position="11"/>
    </location>
</feature>
<protein>
    <recommendedName>
        <fullName evidence="13">Vitamin B12-dependent ribonucleotide reductase</fullName>
        <ecNumber evidence="13">1.17.4.1</ecNumber>
    </recommendedName>
</protein>
<gene>
    <name evidence="18" type="primary">nrdJ</name>
    <name evidence="18" type="ORF">DAMNIGENAA_17940</name>
</gene>
<keyword evidence="19" id="KW-1185">Reference proteome</keyword>
<evidence type="ECO:0000256" key="11">
    <source>
        <dbReference type="ARBA" id="ARBA00025437"/>
    </source>
</evidence>
<evidence type="ECO:0000256" key="9">
    <source>
        <dbReference type="ARBA" id="ARBA00023157"/>
    </source>
</evidence>
<feature type="domain" description="Ribonucleotide reductase large subunit C-terminal" evidence="16">
    <location>
        <begin position="123"/>
        <end position="589"/>
    </location>
</feature>
<comment type="function">
    <text evidence="11 13">Catalyzes the reduction of ribonucleotides to deoxyribonucleotides. May function to provide a pool of deoxyribonucleotide precursors for DNA repair during oxygen limitation and/or for immediate growth after restoration of oxygen.</text>
</comment>
<evidence type="ECO:0000256" key="14">
    <source>
        <dbReference type="SAM" id="MobiDB-lite"/>
    </source>
</evidence>
<dbReference type="GO" id="GO:0009263">
    <property type="term" value="P:deoxyribonucleotide biosynthetic process"/>
    <property type="evidence" value="ECO:0007669"/>
    <property type="project" value="UniProtKB-KW"/>
</dbReference>
<evidence type="ECO:0000259" key="17">
    <source>
        <dbReference type="Pfam" id="PF12637"/>
    </source>
</evidence>
<keyword evidence="5 13" id="KW-0547">Nucleotide-binding</keyword>
<dbReference type="InterPro" id="IPR050862">
    <property type="entry name" value="RdRp_reductase_class-2"/>
</dbReference>
<evidence type="ECO:0000256" key="5">
    <source>
        <dbReference type="ARBA" id="ARBA00022741"/>
    </source>
</evidence>
<evidence type="ECO:0000256" key="10">
    <source>
        <dbReference type="ARBA" id="ARBA00023285"/>
    </source>
</evidence>
<sequence>MNMTDRVQSPAKQAVDDAQSSSITEKRRMTLVKKEPTLNLTPNALVVLRKRYLKKNDKSEPIETPEELFWRVAKAIAKGDASYEGAERIEETSYKFYRLMASLDFIPNSPTLMNAGRRLGQLAACFVLPVEDSIDSIFEAIKHAAMIHKSGGGTGFSFSRLRPENDKVLSTQGIASGPVSFMTVFDSATETVKQGGTRRGANMGILRVDHPDIEKFITCKTDNDRMTNFNISVAVTDSFMEAVERDMDYDLINPRTREPSGRISARKIFDQIVNAAWKNGEPGIVFIDAMNRFNPTPHVGMIESTNPCGEQPLLPYESCNLGSINLSHMVRDGKIDFAYLREVVWDAVHFLDNVIEVNKYPLPKIQELTKANRKIGLGVMGFADMLIGLGISYNSEEAVQTAEEVMAFIQKESKAASAHLGETRGNFPNYKGSAYDRPDTPFMRNATTTTVAPTGTISIIGSCSSGIEPLFAISFVRKVLDNEELLEVHPLFQKVAKERGFYSEELMKRIAERGSIKDFMEIPEDVRRVFVVSHDVSPEWHIRIQAAFQKHTDNAVSKTINFPFAATVEDVATAYLKAFQLGCKGLTIYRDGSRDLQVLNIQRKPQYPQVEPRPRPDRTTGFTERIDTGCGKLYVTINRDEYGYCEVFAQMGKAGGCAYSQIEATSRLISLALRSGVKMEAIVRQLMGIRCPSPVWKNGEQVVSCSDAIAKVLNHHAETHVASVAAEMGACPDCGSAVEHEGGCIVCRSCGFSRCS</sequence>
<dbReference type="GO" id="GO:0004748">
    <property type="term" value="F:ribonucleoside-diphosphate reductase activity, thioredoxin disulfide as acceptor"/>
    <property type="evidence" value="ECO:0007669"/>
    <property type="project" value="UniProtKB-EC"/>
</dbReference>
<dbReference type="PRINTS" id="PR01183">
    <property type="entry name" value="RIBORDTASEM1"/>
</dbReference>
<dbReference type="Pfam" id="PF00317">
    <property type="entry name" value="Ribonuc_red_lgN"/>
    <property type="match status" value="1"/>
</dbReference>
<comment type="catalytic activity">
    <reaction evidence="12 13">
        <text>a 2'-deoxyribonucleoside 5'-diphosphate + [thioredoxin]-disulfide + H2O = a ribonucleoside 5'-diphosphate + [thioredoxin]-dithiol</text>
        <dbReference type="Rhea" id="RHEA:23252"/>
        <dbReference type="Rhea" id="RHEA-COMP:10698"/>
        <dbReference type="Rhea" id="RHEA-COMP:10700"/>
        <dbReference type="ChEBI" id="CHEBI:15377"/>
        <dbReference type="ChEBI" id="CHEBI:29950"/>
        <dbReference type="ChEBI" id="CHEBI:50058"/>
        <dbReference type="ChEBI" id="CHEBI:57930"/>
        <dbReference type="ChEBI" id="CHEBI:73316"/>
        <dbReference type="EC" id="1.17.4.1"/>
    </reaction>
</comment>
<dbReference type="Proteomes" id="UP001144372">
    <property type="component" value="Unassembled WGS sequence"/>
</dbReference>
<dbReference type="EC" id="1.17.4.1" evidence="13"/>
<dbReference type="FunFam" id="3.20.70.20:FF:000018">
    <property type="entry name" value="Vitamin B12-dependent ribonucleotide reductase"/>
    <property type="match status" value="1"/>
</dbReference>
<keyword evidence="10 13" id="KW-0170">Cobalt</keyword>
<dbReference type="Pfam" id="PF02867">
    <property type="entry name" value="Ribonuc_red_lgC"/>
    <property type="match status" value="1"/>
</dbReference>
<evidence type="ECO:0000256" key="12">
    <source>
        <dbReference type="ARBA" id="ARBA00047754"/>
    </source>
</evidence>
<keyword evidence="6" id="KW-0067">ATP-binding</keyword>
<dbReference type="InterPro" id="IPR024434">
    <property type="entry name" value="TSCPD_dom"/>
</dbReference>
<accession>A0A9W6D6A7</accession>
<dbReference type="GO" id="GO:0005524">
    <property type="term" value="F:ATP binding"/>
    <property type="evidence" value="ECO:0007669"/>
    <property type="project" value="UniProtKB-KW"/>
</dbReference>
<dbReference type="InterPro" id="IPR013509">
    <property type="entry name" value="RNR_lsu_N"/>
</dbReference>
<dbReference type="PANTHER" id="PTHR43371:SF1">
    <property type="entry name" value="RIBONUCLEOSIDE-DIPHOSPHATE REDUCTASE"/>
    <property type="match status" value="1"/>
</dbReference>
<evidence type="ECO:0000259" key="15">
    <source>
        <dbReference type="Pfam" id="PF00317"/>
    </source>
</evidence>
<organism evidence="18 19">
    <name type="scientific">Desulforhabdus amnigena</name>
    <dbReference type="NCBI Taxonomy" id="40218"/>
    <lineage>
        <taxon>Bacteria</taxon>
        <taxon>Pseudomonadati</taxon>
        <taxon>Thermodesulfobacteriota</taxon>
        <taxon>Syntrophobacteria</taxon>
        <taxon>Syntrophobacterales</taxon>
        <taxon>Syntrophobacteraceae</taxon>
        <taxon>Desulforhabdus</taxon>
    </lineage>
</organism>
<dbReference type="GO" id="GO:0031419">
    <property type="term" value="F:cobalamin binding"/>
    <property type="evidence" value="ECO:0007669"/>
    <property type="project" value="UniProtKB-KW"/>
</dbReference>
<evidence type="ECO:0000256" key="13">
    <source>
        <dbReference type="RuleBase" id="RU364064"/>
    </source>
</evidence>
<evidence type="ECO:0000256" key="8">
    <source>
        <dbReference type="ARBA" id="ARBA00023116"/>
    </source>
</evidence>
<comment type="cofactor">
    <cofactor evidence="1 13">
        <name>adenosylcob(III)alamin</name>
        <dbReference type="ChEBI" id="CHEBI:18408"/>
    </cofactor>
</comment>
<dbReference type="NCBIfam" id="TIGR02504">
    <property type="entry name" value="NrdJ_Z"/>
    <property type="match status" value="1"/>
</dbReference>
<dbReference type="Pfam" id="PF12637">
    <property type="entry name" value="TSCPD"/>
    <property type="match status" value="1"/>
</dbReference>
<evidence type="ECO:0000256" key="3">
    <source>
        <dbReference type="ARBA" id="ARBA00022628"/>
    </source>
</evidence>
<dbReference type="PANTHER" id="PTHR43371">
    <property type="entry name" value="VITAMIN B12-DEPENDENT RIBONUCLEOTIDE REDUCTASE"/>
    <property type="match status" value="1"/>
</dbReference>
<comment type="similarity">
    <text evidence="2 13">Belongs to the ribonucleoside diphosphate reductase class-2 family.</text>
</comment>
<evidence type="ECO:0000313" key="19">
    <source>
        <dbReference type="Proteomes" id="UP001144372"/>
    </source>
</evidence>
<dbReference type="CDD" id="cd20336">
    <property type="entry name" value="Rcat_RBR"/>
    <property type="match status" value="1"/>
</dbReference>
<evidence type="ECO:0000256" key="2">
    <source>
        <dbReference type="ARBA" id="ARBA00007405"/>
    </source>
</evidence>
<feature type="domain" description="TSCPD" evidence="17">
    <location>
        <begin position="613"/>
        <end position="716"/>
    </location>
</feature>
<evidence type="ECO:0000256" key="1">
    <source>
        <dbReference type="ARBA" id="ARBA00001922"/>
    </source>
</evidence>
<dbReference type="AlphaFoldDB" id="A0A9W6D6A7"/>
<dbReference type="CDD" id="cd02888">
    <property type="entry name" value="RNR_II_dimer"/>
    <property type="match status" value="1"/>
</dbReference>
<proteinExistence type="inferred from homology"/>
<feature type="domain" description="Ribonucleotide reductase large subunit N-terminal" evidence="15">
    <location>
        <begin position="39"/>
        <end position="120"/>
    </location>
</feature>
<dbReference type="GO" id="GO:0071897">
    <property type="term" value="P:DNA biosynthetic process"/>
    <property type="evidence" value="ECO:0007669"/>
    <property type="project" value="UniProtKB-KW"/>
</dbReference>
<evidence type="ECO:0000313" key="18">
    <source>
        <dbReference type="EMBL" id="GLI34361.1"/>
    </source>
</evidence>
<evidence type="ECO:0000256" key="4">
    <source>
        <dbReference type="ARBA" id="ARBA00022634"/>
    </source>
</evidence>
<dbReference type="SUPFAM" id="SSF51998">
    <property type="entry name" value="PFL-like glycyl radical enzymes"/>
    <property type="match status" value="1"/>
</dbReference>
<dbReference type="NCBIfam" id="NF006417">
    <property type="entry name" value="PRK08665.1"/>
    <property type="match status" value="1"/>
</dbReference>
<evidence type="ECO:0000256" key="7">
    <source>
        <dbReference type="ARBA" id="ARBA00023002"/>
    </source>
</evidence>
<dbReference type="EMBL" id="BSDR01000001">
    <property type="protein sequence ID" value="GLI34361.1"/>
    <property type="molecule type" value="Genomic_DNA"/>
</dbReference>
<dbReference type="InterPro" id="IPR013344">
    <property type="entry name" value="RNR_NrdJ/NrdZ"/>
</dbReference>
<keyword evidence="8" id="KW-0215">Deoxyribonucleotide synthesis</keyword>
<name>A0A9W6D6A7_9BACT</name>
<evidence type="ECO:0000259" key="16">
    <source>
        <dbReference type="Pfam" id="PF02867"/>
    </source>
</evidence>
<reference evidence="18" key="1">
    <citation type="submission" date="2022-12" db="EMBL/GenBank/DDBJ databases">
        <title>Reference genome sequencing for broad-spectrum identification of bacterial and archaeal isolates by mass spectrometry.</title>
        <authorList>
            <person name="Sekiguchi Y."/>
            <person name="Tourlousse D.M."/>
        </authorList>
    </citation>
    <scope>NUCLEOTIDE SEQUENCE</scope>
    <source>
        <strain evidence="18">ASRB1</strain>
    </source>
</reference>
<keyword evidence="7 13" id="KW-0560">Oxidoreductase</keyword>
<dbReference type="InterPro" id="IPR008926">
    <property type="entry name" value="RNR_R1-su_N"/>
</dbReference>
<keyword evidence="9" id="KW-1015">Disulfide bond</keyword>